<accession>A0ABV5G0N4</accession>
<protein>
    <submittedName>
        <fullName evidence="2">Uncharacterized protein</fullName>
    </submittedName>
</protein>
<organism evidence="2 3">
    <name type="scientific">Citricoccus parietis</name>
    <dbReference type="NCBI Taxonomy" id="592307"/>
    <lineage>
        <taxon>Bacteria</taxon>
        <taxon>Bacillati</taxon>
        <taxon>Actinomycetota</taxon>
        <taxon>Actinomycetes</taxon>
        <taxon>Micrococcales</taxon>
        <taxon>Micrococcaceae</taxon>
        <taxon>Citricoccus</taxon>
    </lineage>
</organism>
<sequence length="62" mass="6716">MCPSVTPDCSALGSQGMDRIRSCTGSGEKASMASPAETDRAGWRRATLVRSSWAPRWVSRSR</sequence>
<reference evidence="2 3" key="1">
    <citation type="submission" date="2024-09" db="EMBL/GenBank/DDBJ databases">
        <authorList>
            <person name="Sun Q."/>
            <person name="Mori K."/>
        </authorList>
    </citation>
    <scope>NUCLEOTIDE SEQUENCE [LARGE SCALE GENOMIC DNA]</scope>
    <source>
        <strain evidence="2 3">CCM 7609</strain>
    </source>
</reference>
<feature type="region of interest" description="Disordered" evidence="1">
    <location>
        <begin position="20"/>
        <end position="42"/>
    </location>
</feature>
<comment type="caution">
    <text evidence="2">The sequence shown here is derived from an EMBL/GenBank/DDBJ whole genome shotgun (WGS) entry which is preliminary data.</text>
</comment>
<evidence type="ECO:0000313" key="3">
    <source>
        <dbReference type="Proteomes" id="UP001589575"/>
    </source>
</evidence>
<evidence type="ECO:0000313" key="2">
    <source>
        <dbReference type="EMBL" id="MFB9072485.1"/>
    </source>
</evidence>
<evidence type="ECO:0000256" key="1">
    <source>
        <dbReference type="SAM" id="MobiDB-lite"/>
    </source>
</evidence>
<proteinExistence type="predicted"/>
<gene>
    <name evidence="2" type="ORF">ACFFX0_15290</name>
</gene>
<dbReference type="Proteomes" id="UP001589575">
    <property type="component" value="Unassembled WGS sequence"/>
</dbReference>
<dbReference type="EMBL" id="JBHMFI010000001">
    <property type="protein sequence ID" value="MFB9072485.1"/>
    <property type="molecule type" value="Genomic_DNA"/>
</dbReference>
<name>A0ABV5G0N4_9MICC</name>
<keyword evidence="3" id="KW-1185">Reference proteome</keyword>